<name>A0AA49FJX0_9PROT</name>
<dbReference type="Gene3D" id="3.40.30.10">
    <property type="entry name" value="Glutaredoxin"/>
    <property type="match status" value="1"/>
</dbReference>
<dbReference type="InterPro" id="IPR017937">
    <property type="entry name" value="Thioredoxin_CS"/>
</dbReference>
<dbReference type="KEGG" id="npv:OHM77_09050"/>
<feature type="domain" description="Thioredoxin" evidence="3">
    <location>
        <begin position="12"/>
        <end position="154"/>
    </location>
</feature>
<dbReference type="Proteomes" id="UP001234916">
    <property type="component" value="Chromosome"/>
</dbReference>
<dbReference type="GO" id="GO:0015036">
    <property type="term" value="F:disulfide oxidoreductase activity"/>
    <property type="evidence" value="ECO:0007669"/>
    <property type="project" value="UniProtKB-ARBA"/>
</dbReference>
<organism evidence="4">
    <name type="scientific">Candidatus Nitricoxidivorans perseverans</name>
    <dbReference type="NCBI Taxonomy" id="2975601"/>
    <lineage>
        <taxon>Bacteria</taxon>
        <taxon>Pseudomonadati</taxon>
        <taxon>Pseudomonadota</taxon>
        <taxon>Betaproteobacteria</taxon>
        <taxon>Nitrosomonadales</taxon>
        <taxon>Sterolibacteriaceae</taxon>
        <taxon>Candidatus Nitricoxidivorans</taxon>
    </lineage>
</organism>
<feature type="chain" id="PRO_5041393443" evidence="2">
    <location>
        <begin position="21"/>
        <end position="160"/>
    </location>
</feature>
<dbReference type="InterPro" id="IPR013766">
    <property type="entry name" value="Thioredoxin_domain"/>
</dbReference>
<accession>A0AA49FJX0</accession>
<dbReference type="EMBL" id="CP107246">
    <property type="protein sequence ID" value="WIM04848.1"/>
    <property type="molecule type" value="Genomic_DNA"/>
</dbReference>
<dbReference type="PROSITE" id="PS00194">
    <property type="entry name" value="THIOREDOXIN_1"/>
    <property type="match status" value="1"/>
</dbReference>
<evidence type="ECO:0000313" key="4">
    <source>
        <dbReference type="EMBL" id="WIM04848.1"/>
    </source>
</evidence>
<gene>
    <name evidence="4" type="ORF">OHM77_09050</name>
</gene>
<keyword evidence="2" id="KW-0732">Signal</keyword>
<keyword evidence="1" id="KW-0676">Redox-active center</keyword>
<dbReference type="SUPFAM" id="SSF52833">
    <property type="entry name" value="Thioredoxin-like"/>
    <property type="match status" value="1"/>
</dbReference>
<evidence type="ECO:0000256" key="1">
    <source>
        <dbReference type="ARBA" id="ARBA00023284"/>
    </source>
</evidence>
<reference evidence="4" key="1">
    <citation type="journal article" date="2023" name="Nat. Microbiol.">
        <title>Enrichment and characterization of a nitric oxide-reducing microbial community in a continuous bioreactor.</title>
        <authorList>
            <person name="Garrido-Amador P."/>
            <person name="Stortenbeker N."/>
            <person name="Wessels H.J.C.T."/>
            <person name="Speth D.R."/>
            <person name="Garcia-Heredia I."/>
            <person name="Kartal B."/>
        </authorList>
    </citation>
    <scope>NUCLEOTIDE SEQUENCE</scope>
    <source>
        <strain evidence="4">MAG1</strain>
    </source>
</reference>
<dbReference type="AlphaFoldDB" id="A0AA49FJX0"/>
<evidence type="ECO:0000256" key="2">
    <source>
        <dbReference type="SAM" id="SignalP"/>
    </source>
</evidence>
<sequence length="160" mass="17564">MRRGLIALALCLAATAQASAAELRPFTTGSVTAIKEQFAGRPFILVLWSTTCTHCAGELKMLGRLVRKAPALPLALVSTDTPEDGKDIRAALGRFGLGRIDTWVFDDDVPERLRFAIDPSWRGELPRSYLFDAAHRREAHAGSLGEATVKQFFQSRGKPR</sequence>
<feature type="signal peptide" evidence="2">
    <location>
        <begin position="1"/>
        <end position="20"/>
    </location>
</feature>
<evidence type="ECO:0000259" key="3">
    <source>
        <dbReference type="PROSITE" id="PS51352"/>
    </source>
</evidence>
<proteinExistence type="predicted"/>
<dbReference type="PROSITE" id="PS51352">
    <property type="entry name" value="THIOREDOXIN_2"/>
    <property type="match status" value="1"/>
</dbReference>
<protein>
    <submittedName>
        <fullName evidence="4">TlpA family protein disulfide reductase</fullName>
    </submittedName>
</protein>
<dbReference type="InterPro" id="IPR036249">
    <property type="entry name" value="Thioredoxin-like_sf"/>
</dbReference>